<dbReference type="Proteomes" id="UP000439903">
    <property type="component" value="Unassembled WGS sequence"/>
</dbReference>
<keyword evidence="2" id="KW-1185">Reference proteome</keyword>
<name>A0A8H4A5B6_GIGMA</name>
<keyword evidence="1" id="KW-0378">Hydrolase</keyword>
<organism evidence="1 2">
    <name type="scientific">Gigaspora margarita</name>
    <dbReference type="NCBI Taxonomy" id="4874"/>
    <lineage>
        <taxon>Eukaryota</taxon>
        <taxon>Fungi</taxon>
        <taxon>Fungi incertae sedis</taxon>
        <taxon>Mucoromycota</taxon>
        <taxon>Glomeromycotina</taxon>
        <taxon>Glomeromycetes</taxon>
        <taxon>Diversisporales</taxon>
        <taxon>Gigasporaceae</taxon>
        <taxon>Gigaspora</taxon>
    </lineage>
</organism>
<evidence type="ECO:0000313" key="2">
    <source>
        <dbReference type="Proteomes" id="UP000439903"/>
    </source>
</evidence>
<protein>
    <submittedName>
        <fullName evidence="1">P-loop containing nucleoside triphosphate hydrolase protein</fullName>
    </submittedName>
</protein>
<dbReference type="AlphaFoldDB" id="A0A8H4A5B6"/>
<sequence>MLTWLLSTPTTRMGMDTSFFGLHAKEIHICGEPSAVPLAKSIYQKTFRFENINHEISQKSPDEIEADTGVHCFCHLNGPNSGFEVLVASDAIGMRLNFCTIYPYSSIKQMLDELVGLVLKTRSDGTRDSYLIKRWMHHIRVRRKNLKI</sequence>
<reference evidence="1 2" key="1">
    <citation type="journal article" date="2019" name="Environ. Microbiol.">
        <title>At the nexus of three kingdoms: the genome of the mycorrhizal fungus Gigaspora margarita provides insights into plant, endobacterial and fungal interactions.</title>
        <authorList>
            <person name="Venice F."/>
            <person name="Ghignone S."/>
            <person name="Salvioli di Fossalunga A."/>
            <person name="Amselem J."/>
            <person name="Novero M."/>
            <person name="Xianan X."/>
            <person name="Sedzielewska Toro K."/>
            <person name="Morin E."/>
            <person name="Lipzen A."/>
            <person name="Grigoriev I.V."/>
            <person name="Henrissat B."/>
            <person name="Martin F.M."/>
            <person name="Bonfante P."/>
        </authorList>
    </citation>
    <scope>NUCLEOTIDE SEQUENCE [LARGE SCALE GENOMIC DNA]</scope>
    <source>
        <strain evidence="1 2">BEG34</strain>
    </source>
</reference>
<accession>A0A8H4A5B6</accession>
<dbReference type="EMBL" id="WTPW01001626">
    <property type="protein sequence ID" value="KAF0425132.1"/>
    <property type="molecule type" value="Genomic_DNA"/>
</dbReference>
<gene>
    <name evidence="1" type="ORF">F8M41_006386</name>
</gene>
<dbReference type="GO" id="GO:0016787">
    <property type="term" value="F:hydrolase activity"/>
    <property type="evidence" value="ECO:0007669"/>
    <property type="project" value="UniProtKB-KW"/>
</dbReference>
<evidence type="ECO:0000313" key="1">
    <source>
        <dbReference type="EMBL" id="KAF0425132.1"/>
    </source>
</evidence>
<proteinExistence type="predicted"/>
<comment type="caution">
    <text evidence="1">The sequence shown here is derived from an EMBL/GenBank/DDBJ whole genome shotgun (WGS) entry which is preliminary data.</text>
</comment>
<dbReference type="OrthoDB" id="6692397at2759"/>